<proteinExistence type="inferred from homology"/>
<keyword evidence="6" id="KW-0072">Autophagy</keyword>
<evidence type="ECO:0000259" key="8">
    <source>
        <dbReference type="Pfam" id="PF12931"/>
    </source>
</evidence>
<evidence type="ECO:0000256" key="6">
    <source>
        <dbReference type="RuleBase" id="RU364101"/>
    </source>
</evidence>
<feature type="compositionally biased region" description="Low complexity" evidence="7">
    <location>
        <begin position="421"/>
        <end position="432"/>
    </location>
</feature>
<dbReference type="Proteomes" id="UP001473302">
    <property type="component" value="Unassembled WGS sequence"/>
</dbReference>
<accession>A0ABP9YZB8</accession>
<feature type="domain" description="Sec16 central conserved" evidence="9">
    <location>
        <begin position="267"/>
        <end position="382"/>
    </location>
</feature>
<keyword evidence="6" id="KW-0653">Protein transport</keyword>
<dbReference type="InterPro" id="IPR024298">
    <property type="entry name" value="Sec16_Sec23-bd"/>
</dbReference>
<feature type="domain" description="Sec16 Sec23-binding" evidence="8">
    <location>
        <begin position="443"/>
        <end position="753"/>
    </location>
</feature>
<comment type="similarity">
    <text evidence="1 6">Belongs to the SEC16 family.</text>
</comment>
<evidence type="ECO:0000256" key="4">
    <source>
        <dbReference type="ARBA" id="ARBA00022892"/>
    </source>
</evidence>
<comment type="caution">
    <text evidence="10">The sequence shown here is derived from an EMBL/GenBank/DDBJ whole genome shotgun (WGS) entry which is preliminary data.</text>
</comment>
<evidence type="ECO:0000313" key="11">
    <source>
        <dbReference type="Proteomes" id="UP001473302"/>
    </source>
</evidence>
<dbReference type="PANTHER" id="PTHR13402">
    <property type="entry name" value="RGPR-RELATED"/>
    <property type="match status" value="1"/>
</dbReference>
<feature type="region of interest" description="Disordered" evidence="7">
    <location>
        <begin position="412"/>
        <end position="436"/>
    </location>
</feature>
<feature type="compositionally biased region" description="Polar residues" evidence="7">
    <location>
        <begin position="64"/>
        <end position="87"/>
    </location>
</feature>
<evidence type="ECO:0000256" key="3">
    <source>
        <dbReference type="ARBA" id="ARBA00022824"/>
    </source>
</evidence>
<dbReference type="Pfam" id="PF12932">
    <property type="entry name" value="Sec16"/>
    <property type="match status" value="1"/>
</dbReference>
<keyword evidence="4 6" id="KW-0931">ER-Golgi transport</keyword>
<keyword evidence="6" id="KW-0472">Membrane</keyword>
<evidence type="ECO:0000259" key="9">
    <source>
        <dbReference type="Pfam" id="PF12932"/>
    </source>
</evidence>
<dbReference type="Pfam" id="PF12931">
    <property type="entry name" value="TPR_Sec16"/>
    <property type="match status" value="1"/>
</dbReference>
<evidence type="ECO:0000256" key="7">
    <source>
        <dbReference type="SAM" id="MobiDB-lite"/>
    </source>
</evidence>
<evidence type="ECO:0000256" key="2">
    <source>
        <dbReference type="ARBA" id="ARBA00022448"/>
    </source>
</evidence>
<reference evidence="10 11" key="1">
    <citation type="submission" date="2024-04" db="EMBL/GenBank/DDBJ databases">
        <title>genome sequences of Mucor flavus KT1a and Helicostylum pulchrum KT1b strains isolated from the surface of a dry-aged beef.</title>
        <authorList>
            <person name="Toyotome T."/>
            <person name="Hosono M."/>
            <person name="Torimaru M."/>
            <person name="Fukuda K."/>
            <person name="Mikami N."/>
        </authorList>
    </citation>
    <scope>NUCLEOTIDE SEQUENCE [LARGE SCALE GENOMIC DNA]</scope>
    <source>
        <strain evidence="10 11">KT1a</strain>
    </source>
</reference>
<dbReference type="PANTHER" id="PTHR13402:SF6">
    <property type="entry name" value="SECRETORY 16, ISOFORM I"/>
    <property type="match status" value="1"/>
</dbReference>
<dbReference type="InterPro" id="IPR024340">
    <property type="entry name" value="Sec16_CCD"/>
</dbReference>
<keyword evidence="3 6" id="KW-0256">Endoplasmic reticulum</keyword>
<keyword evidence="2 6" id="KW-0813">Transport</keyword>
<protein>
    <recommendedName>
        <fullName evidence="6">Protein transport protein sec16</fullName>
    </recommendedName>
</protein>
<name>A0ABP9YZB8_9FUNG</name>
<sequence length="774" mass="87866">MTTPYSEPVQGEWYQFDPNVHYYYDEQGQLHYYDPNTNQECDYQPHYNQQDYYPSEKSISQNYTPIQQQQQASQTPNYTDLTPSRQPTPDVRLPCPEPTCYGENKPKSKFCEDCGRPLGAISRSATPAATGTPVATLTKTFSHQQIQDYNNYYPAQPQQQEHIYQQLPLDRPPTAPVYSSLDSSVPHYLPPTTPVDPRLGSQLYYNGVQHQSMQDLYGAAQEVTTTTTTTRQMQYNSNTPVYNNNNLQQQYQPQQPDVDPLDRARGCPIVTFGFGGKLLVTFPRTVTDYYSSTVKPRPGPIKLKYLKDIIKQPSIPFVGPVLFDSKVGVKQKKKDVGVFMTQKMDLFEKEKEMLVFDSLQYHQLQAKILLWQLVKVLVENEGTINDKYGEIDKMDQAILQVLRPATLNEEEPNFTIPSYHNNNNNSNNANNNTDQSDHMLSKIEHLLLNGDRKGAVDFAVQEDLWAHALIISSCVDKELWQQVIKNFVDREMNCTPEMRQQRNFNNIAGNNQALRVMYSLFSGAGGIAMNEFLINDVQHVNTPYGLQSVTPPAQLSQLIKWRDTLAILLANRTPRDIEALTALGDIMKEQGWIEVAHICYLLSPQHAMHSGIDTIQVRLTLLGSDQPTEEAYQLTEIFEFATSLHNGSTCLPFIQGYKLVHAWILADYGLLDEAERYHDAIDQCIKSFTKGSPYLHQQLVDKVAAFGTYLENARGKKNGVDPGSWLKPKFQKKALTSLWGTLEGSFTKFVSGDEIVAQEPASARKSTEIMCRPY</sequence>
<dbReference type="EMBL" id="BAABUK010000012">
    <property type="protein sequence ID" value="GAA5812192.1"/>
    <property type="molecule type" value="Genomic_DNA"/>
</dbReference>
<comment type="subcellular location">
    <subcellularLocation>
        <location evidence="6">Endoplasmic reticulum membrane</location>
    </subcellularLocation>
</comment>
<feature type="region of interest" description="Disordered" evidence="7">
    <location>
        <begin position="64"/>
        <end position="93"/>
    </location>
</feature>
<dbReference type="Gene3D" id="1.25.40.1030">
    <property type="match status" value="1"/>
</dbReference>
<organism evidence="10 11">
    <name type="scientific">Mucor flavus</name>
    <dbReference type="NCBI Taxonomy" id="439312"/>
    <lineage>
        <taxon>Eukaryota</taxon>
        <taxon>Fungi</taxon>
        <taxon>Fungi incertae sedis</taxon>
        <taxon>Mucoromycota</taxon>
        <taxon>Mucoromycotina</taxon>
        <taxon>Mucoromycetes</taxon>
        <taxon>Mucorales</taxon>
        <taxon>Mucorineae</taxon>
        <taxon>Mucoraceae</taxon>
        <taxon>Mucor</taxon>
    </lineage>
</organism>
<gene>
    <name evidence="10" type="ORF">MFLAVUS_005642</name>
</gene>
<dbReference type="CDD" id="cd09233">
    <property type="entry name" value="ACE1-Sec16-like"/>
    <property type="match status" value="1"/>
</dbReference>
<comment type="function">
    <text evidence="5 6">Involved in the initiation of assembly of the COPII coat required for the formation of transport vesicles from the endoplasmic reticulum (ER) and the selection of cargo molecules. Also involved in autophagy.</text>
</comment>
<evidence type="ECO:0000313" key="10">
    <source>
        <dbReference type="EMBL" id="GAA5812192.1"/>
    </source>
</evidence>
<keyword evidence="11" id="KW-1185">Reference proteome</keyword>
<evidence type="ECO:0000256" key="5">
    <source>
        <dbReference type="ARBA" id="ARBA00024687"/>
    </source>
</evidence>
<evidence type="ECO:0000256" key="1">
    <source>
        <dbReference type="ARBA" id="ARBA00005927"/>
    </source>
</evidence>